<evidence type="ECO:0000256" key="1">
    <source>
        <dbReference type="SAM" id="SignalP"/>
    </source>
</evidence>
<evidence type="ECO:0000313" key="3">
    <source>
        <dbReference type="EMBL" id="KAG7349671.1"/>
    </source>
</evidence>
<dbReference type="OrthoDB" id="195555at2759"/>
<organism evidence="3 4">
    <name type="scientific">Nitzschia inconspicua</name>
    <dbReference type="NCBI Taxonomy" id="303405"/>
    <lineage>
        <taxon>Eukaryota</taxon>
        <taxon>Sar</taxon>
        <taxon>Stramenopiles</taxon>
        <taxon>Ochrophyta</taxon>
        <taxon>Bacillariophyta</taxon>
        <taxon>Bacillariophyceae</taxon>
        <taxon>Bacillariophycidae</taxon>
        <taxon>Bacillariales</taxon>
        <taxon>Bacillariaceae</taxon>
        <taxon>Nitzschia</taxon>
    </lineage>
</organism>
<comment type="caution">
    <text evidence="3">The sequence shown here is derived from an EMBL/GenBank/DDBJ whole genome shotgun (WGS) entry which is preliminary data.</text>
</comment>
<dbReference type="Pfam" id="PF20670">
    <property type="entry name" value="DUF6816"/>
    <property type="match status" value="1"/>
</dbReference>
<dbReference type="Proteomes" id="UP000693970">
    <property type="component" value="Unassembled WGS sequence"/>
</dbReference>
<keyword evidence="1" id="KW-0732">Signal</keyword>
<evidence type="ECO:0000259" key="2">
    <source>
        <dbReference type="Pfam" id="PF20670"/>
    </source>
</evidence>
<proteinExistence type="predicted"/>
<name>A0A9K3KU97_9STRA</name>
<dbReference type="EMBL" id="JAGRRH010000019">
    <property type="protein sequence ID" value="KAG7349671.1"/>
    <property type="molecule type" value="Genomic_DNA"/>
</dbReference>
<keyword evidence="4" id="KW-1185">Reference proteome</keyword>
<protein>
    <recommendedName>
        <fullName evidence="2">DUF6816 domain-containing protein</fullName>
    </recommendedName>
</protein>
<accession>A0A9K3KU97</accession>
<reference evidence="3" key="2">
    <citation type="submission" date="2021-04" db="EMBL/GenBank/DDBJ databases">
        <authorList>
            <person name="Podell S."/>
        </authorList>
    </citation>
    <scope>NUCLEOTIDE SEQUENCE</scope>
    <source>
        <strain evidence="3">Hildebrandi</strain>
    </source>
</reference>
<reference evidence="3" key="1">
    <citation type="journal article" date="2021" name="Sci. Rep.">
        <title>Diploid genomic architecture of Nitzschia inconspicua, an elite biomass production diatom.</title>
        <authorList>
            <person name="Oliver A."/>
            <person name="Podell S."/>
            <person name="Pinowska A."/>
            <person name="Traller J.C."/>
            <person name="Smith S.R."/>
            <person name="McClure R."/>
            <person name="Beliaev A."/>
            <person name="Bohutskyi P."/>
            <person name="Hill E.A."/>
            <person name="Rabines A."/>
            <person name="Zheng H."/>
            <person name="Allen L.Z."/>
            <person name="Kuo A."/>
            <person name="Grigoriev I.V."/>
            <person name="Allen A.E."/>
            <person name="Hazlebeck D."/>
            <person name="Allen E.E."/>
        </authorList>
    </citation>
    <scope>NUCLEOTIDE SEQUENCE</scope>
    <source>
        <strain evidence="3">Hildebrandi</strain>
    </source>
</reference>
<dbReference type="AlphaFoldDB" id="A0A9K3KU97"/>
<feature type="domain" description="DUF6816" evidence="2">
    <location>
        <begin position="130"/>
        <end position="366"/>
    </location>
</feature>
<feature type="chain" id="PRO_5039927237" description="DUF6816 domain-containing protein" evidence="1">
    <location>
        <begin position="31"/>
        <end position="392"/>
    </location>
</feature>
<dbReference type="InterPro" id="IPR049213">
    <property type="entry name" value="DUF6816"/>
</dbReference>
<sequence>MKTFVRKDRRLQRELLRISIILAALHFSSAWNSKSDTTSSPSTTQSIGRRKVLATTSACVSSILFSPQNNWIVHADPMNALLPSGSEGILQQPTIVTQPGWTMPKLYTKLGNSRIGANSLSPLQQLPFSSQELYYPSFLFGEWKVTATLKQKIFPFGKDFVPSRSLLEGSPRNRSEQVGDSTSYLVHYFSTLADTPANQVVVNLGLGVPEPKVIADRAYNILSMSRAYKQLSPVETVDWDYRKDPTRLTLQMGSIAEDLRPMGQRRSEIYLTARQSEEEFDENTGTTIYCSSERSRSVTVGPGSVSANDQEVTSEYHQVDDDHVTATSRIAVFLTPNPNSREGVLWQQVSGKAVAFYDYEFSMERVLEEFEQSGNKIFRPCVKTPKDVVQCA</sequence>
<gene>
    <name evidence="3" type="ORF">IV203_012268</name>
</gene>
<evidence type="ECO:0000313" key="4">
    <source>
        <dbReference type="Proteomes" id="UP000693970"/>
    </source>
</evidence>
<feature type="signal peptide" evidence="1">
    <location>
        <begin position="1"/>
        <end position="30"/>
    </location>
</feature>